<organism evidence="3 4">
    <name type="scientific">Myroides albus</name>
    <dbReference type="NCBI Taxonomy" id="2562892"/>
    <lineage>
        <taxon>Bacteria</taxon>
        <taxon>Pseudomonadati</taxon>
        <taxon>Bacteroidota</taxon>
        <taxon>Flavobacteriia</taxon>
        <taxon>Flavobacteriales</taxon>
        <taxon>Flavobacteriaceae</taxon>
        <taxon>Myroides</taxon>
    </lineage>
</organism>
<feature type="transmembrane region" description="Helical" evidence="1">
    <location>
        <begin position="101"/>
        <end position="117"/>
    </location>
</feature>
<keyword evidence="1" id="KW-1133">Transmembrane helix</keyword>
<proteinExistence type="predicted"/>
<reference evidence="3 4" key="1">
    <citation type="submission" date="2019-11" db="EMBL/GenBank/DDBJ databases">
        <title>Genome of Strain BIT-d1.</title>
        <authorList>
            <person name="Yang Y."/>
        </authorList>
    </citation>
    <scope>NUCLEOTIDE SEQUENCE [LARGE SCALE GENOMIC DNA]</scope>
    <source>
        <strain evidence="3 4">BIT-d1</strain>
    </source>
</reference>
<keyword evidence="1" id="KW-0472">Membrane</keyword>
<evidence type="ECO:0000259" key="2">
    <source>
        <dbReference type="Pfam" id="PF02517"/>
    </source>
</evidence>
<keyword evidence="3" id="KW-0378">Hydrolase</keyword>
<sequence>MTLKELLTDFFLFAKKPNLQGVVLSPQYKLFNTLKLWGLCLFSIVALQQILDLVLDIPEPDLIELVLNELGVVPFILFAVVIGPFIEELSFRLPMRFKPSYLFIGFILTSAYFLFSVDKLNETVANGLSIVTLCLFVVLTYLIGKKKEVLKKLYTTYFSYIFYLLTLIFGFIHITNFEEITSRILILSPLIVFPQFALGIMMGYVRIRYGFWYSFLFHLINNGFAVLVLLIARSYFPELL</sequence>
<feature type="transmembrane region" description="Helical" evidence="1">
    <location>
        <begin position="155"/>
        <end position="174"/>
    </location>
</feature>
<dbReference type="AlphaFoldDB" id="A0A6I3LNV9"/>
<feature type="transmembrane region" description="Helical" evidence="1">
    <location>
        <begin position="123"/>
        <end position="143"/>
    </location>
</feature>
<gene>
    <name evidence="3" type="ORF">GJV76_05855</name>
</gene>
<comment type="caution">
    <text evidence="3">The sequence shown here is derived from an EMBL/GenBank/DDBJ whole genome shotgun (WGS) entry which is preliminary data.</text>
</comment>
<evidence type="ECO:0000256" key="1">
    <source>
        <dbReference type="SAM" id="Phobius"/>
    </source>
</evidence>
<keyword evidence="4" id="KW-1185">Reference proteome</keyword>
<keyword evidence="3" id="KW-0482">Metalloprotease</keyword>
<accession>A0A6I3LNV9</accession>
<name>A0A6I3LNV9_9FLAO</name>
<keyword evidence="1" id="KW-0812">Transmembrane</keyword>
<feature type="domain" description="CAAX prenyl protease 2/Lysostaphin resistance protein A-like" evidence="2">
    <location>
        <begin position="72"/>
        <end position="223"/>
    </location>
</feature>
<dbReference type="Proteomes" id="UP000438760">
    <property type="component" value="Unassembled WGS sequence"/>
</dbReference>
<dbReference type="GO" id="GO:0004175">
    <property type="term" value="F:endopeptidase activity"/>
    <property type="evidence" value="ECO:0007669"/>
    <property type="project" value="UniProtKB-ARBA"/>
</dbReference>
<dbReference type="OrthoDB" id="847268at2"/>
<dbReference type="GO" id="GO:0008237">
    <property type="term" value="F:metallopeptidase activity"/>
    <property type="evidence" value="ECO:0007669"/>
    <property type="project" value="UniProtKB-KW"/>
</dbReference>
<feature type="transmembrane region" description="Helical" evidence="1">
    <location>
        <begin position="211"/>
        <end position="236"/>
    </location>
</feature>
<dbReference type="Pfam" id="PF02517">
    <property type="entry name" value="Rce1-like"/>
    <property type="match status" value="1"/>
</dbReference>
<dbReference type="GO" id="GO:0080120">
    <property type="term" value="P:CAAX-box protein maturation"/>
    <property type="evidence" value="ECO:0007669"/>
    <property type="project" value="UniProtKB-ARBA"/>
</dbReference>
<feature type="transmembrane region" description="Helical" evidence="1">
    <location>
        <begin position="180"/>
        <end position="204"/>
    </location>
</feature>
<dbReference type="InterPro" id="IPR003675">
    <property type="entry name" value="Rce1/LyrA-like_dom"/>
</dbReference>
<dbReference type="EMBL" id="WMJX01000009">
    <property type="protein sequence ID" value="MTG97665.1"/>
    <property type="molecule type" value="Genomic_DNA"/>
</dbReference>
<dbReference type="GO" id="GO:0006508">
    <property type="term" value="P:proteolysis"/>
    <property type="evidence" value="ECO:0007669"/>
    <property type="project" value="UniProtKB-KW"/>
</dbReference>
<feature type="transmembrane region" description="Helical" evidence="1">
    <location>
        <begin position="34"/>
        <end position="51"/>
    </location>
</feature>
<protein>
    <submittedName>
        <fullName evidence="3">CPBP family intramembrane metalloprotease</fullName>
    </submittedName>
</protein>
<evidence type="ECO:0000313" key="4">
    <source>
        <dbReference type="Proteomes" id="UP000438760"/>
    </source>
</evidence>
<keyword evidence="3" id="KW-0645">Protease</keyword>
<dbReference type="RefSeq" id="WP_155091710.1">
    <property type="nucleotide sequence ID" value="NZ_CP102754.1"/>
</dbReference>
<evidence type="ECO:0000313" key="3">
    <source>
        <dbReference type="EMBL" id="MTG97665.1"/>
    </source>
</evidence>
<feature type="transmembrane region" description="Helical" evidence="1">
    <location>
        <begin position="71"/>
        <end position="89"/>
    </location>
</feature>